<evidence type="ECO:0000313" key="3">
    <source>
        <dbReference type="Proteomes" id="UP000230750"/>
    </source>
</evidence>
<dbReference type="AlphaFoldDB" id="A0A2G8JD29"/>
<dbReference type="PROSITE" id="PS00022">
    <property type="entry name" value="EGF_1"/>
    <property type="match status" value="1"/>
</dbReference>
<accession>A0A2G8JD29</accession>
<dbReference type="InterPro" id="IPR000742">
    <property type="entry name" value="EGF"/>
</dbReference>
<sequence length="484" mass="51416">VDIFVTYGAATTQQVVSWDGSSPTVTTTADISVYLAGRFGPEIENVYCVDVADDEVYFLISANGIDYELSRYPIAPWVAGTQSLRDGVIIAASGANGALESDVNGLTVCDTICQGARTTCNNNCACGADLCGFCYGEGDGTCQCTDSFDPRCTYADLTLANTCFDAVPLLDGYCMVLNPVAQRRSGGPIMVLGVSTIDATIIVDRLAATGRWTQLPISDPVSFNSGGSLFADGFSANVPNVGRGRRFGVYNVDVSPVDGSNPVMIPCIATENSGFTNALHTVTVSQGETAVLRTIFGRTRLNRFLGELRWRRIQLGTTNHVDIPECNGQLSCSRSPSQLVEGIYECYRVGRSLRTWHPLFYLFVRGCGPLNSGPQCTGVCPACVNGICDDLTGFCNCYPGFMGDLCDIPCNAGELGRTCSFTCNDIFAGSNCNNVQICAPGKVGCRCYPGLQPPECQSSCAIGTWGSNCENTCAVSPCDPRTGV</sequence>
<evidence type="ECO:0000313" key="2">
    <source>
        <dbReference type="EMBL" id="PIK33643.1"/>
    </source>
</evidence>
<organism evidence="2 3">
    <name type="scientific">Stichopus japonicus</name>
    <name type="common">Sea cucumber</name>
    <dbReference type="NCBI Taxonomy" id="307972"/>
    <lineage>
        <taxon>Eukaryota</taxon>
        <taxon>Metazoa</taxon>
        <taxon>Echinodermata</taxon>
        <taxon>Eleutherozoa</taxon>
        <taxon>Echinozoa</taxon>
        <taxon>Holothuroidea</taxon>
        <taxon>Aspidochirotacea</taxon>
        <taxon>Aspidochirotida</taxon>
        <taxon>Stichopodidae</taxon>
        <taxon>Apostichopus</taxon>
    </lineage>
</organism>
<dbReference type="Gene3D" id="2.170.300.10">
    <property type="entry name" value="Tie2 ligand-binding domain superfamily"/>
    <property type="match status" value="1"/>
</dbReference>
<protein>
    <submittedName>
        <fullName evidence="2">Putative tyrosine-protein kinase</fullName>
    </submittedName>
</protein>
<dbReference type="OrthoDB" id="18487at2759"/>
<dbReference type="EMBL" id="MRZV01002460">
    <property type="protein sequence ID" value="PIK33643.1"/>
    <property type="molecule type" value="Genomic_DNA"/>
</dbReference>
<keyword evidence="3" id="KW-1185">Reference proteome</keyword>
<feature type="domain" description="EGF-like" evidence="1">
    <location>
        <begin position="395"/>
        <end position="406"/>
    </location>
</feature>
<keyword evidence="2" id="KW-0808">Transferase</keyword>
<feature type="non-terminal residue" evidence="2">
    <location>
        <position position="1"/>
    </location>
</feature>
<dbReference type="Proteomes" id="UP000230750">
    <property type="component" value="Unassembled WGS sequence"/>
</dbReference>
<dbReference type="PANTHER" id="PTHR24035">
    <property type="entry name" value="MULTIPLE EPIDERMAL GROWTH FACTOR-LIKE DOMAINS PROTEIN"/>
    <property type="match status" value="1"/>
</dbReference>
<reference evidence="2 3" key="1">
    <citation type="journal article" date="2017" name="PLoS Biol.">
        <title>The sea cucumber genome provides insights into morphological evolution and visceral regeneration.</title>
        <authorList>
            <person name="Zhang X."/>
            <person name="Sun L."/>
            <person name="Yuan J."/>
            <person name="Sun Y."/>
            <person name="Gao Y."/>
            <person name="Zhang L."/>
            <person name="Li S."/>
            <person name="Dai H."/>
            <person name="Hamel J.F."/>
            <person name="Liu C."/>
            <person name="Yu Y."/>
            <person name="Liu S."/>
            <person name="Lin W."/>
            <person name="Guo K."/>
            <person name="Jin S."/>
            <person name="Xu P."/>
            <person name="Storey K.B."/>
            <person name="Huan P."/>
            <person name="Zhang T."/>
            <person name="Zhou Y."/>
            <person name="Zhang J."/>
            <person name="Lin C."/>
            <person name="Li X."/>
            <person name="Xing L."/>
            <person name="Huo D."/>
            <person name="Sun M."/>
            <person name="Wang L."/>
            <person name="Mercier A."/>
            <person name="Li F."/>
            <person name="Yang H."/>
            <person name="Xiang J."/>
        </authorList>
    </citation>
    <scope>NUCLEOTIDE SEQUENCE [LARGE SCALE GENOMIC DNA]</scope>
    <source>
        <strain evidence="2">Shaxun</strain>
        <tissue evidence="2">Muscle</tissue>
    </source>
</reference>
<dbReference type="STRING" id="307972.A0A2G8JD29"/>
<keyword evidence="2" id="KW-0418">Kinase</keyword>
<proteinExistence type="predicted"/>
<gene>
    <name evidence="2" type="ORF">BSL78_29546</name>
</gene>
<dbReference type="PANTHER" id="PTHR24035:SF109">
    <property type="entry name" value="PROTEIN DRAPER"/>
    <property type="match status" value="1"/>
</dbReference>
<dbReference type="InterPro" id="IPR052108">
    <property type="entry name" value="MEGF/SIB"/>
</dbReference>
<comment type="caution">
    <text evidence="2">The sequence shown here is derived from an EMBL/GenBank/DDBJ whole genome shotgun (WGS) entry which is preliminary data.</text>
</comment>
<evidence type="ECO:0000259" key="1">
    <source>
        <dbReference type="PROSITE" id="PS00022"/>
    </source>
</evidence>
<dbReference type="GO" id="GO:0016301">
    <property type="term" value="F:kinase activity"/>
    <property type="evidence" value="ECO:0007669"/>
    <property type="project" value="UniProtKB-KW"/>
</dbReference>
<name>A0A2G8JD29_STIJA</name>